<gene>
    <name evidence="4" type="ORF">KE626_29640</name>
</gene>
<evidence type="ECO:0000256" key="2">
    <source>
        <dbReference type="ARBA" id="ARBA00022840"/>
    </source>
</evidence>
<dbReference type="Pfam" id="PF06414">
    <property type="entry name" value="Zeta_toxin"/>
    <property type="match status" value="1"/>
</dbReference>
<protein>
    <submittedName>
        <fullName evidence="4">Zeta toxin family protein</fullName>
    </submittedName>
</protein>
<proteinExistence type="predicted"/>
<dbReference type="PANTHER" id="PTHR39206:SF1">
    <property type="entry name" value="SLL8004 PROTEIN"/>
    <property type="match status" value="1"/>
</dbReference>
<dbReference type="InterPro" id="IPR027417">
    <property type="entry name" value="P-loop_NTPase"/>
</dbReference>
<name>A0ABS5J8K0_9BACT</name>
<feature type="domain" description="Zeta toxin" evidence="3">
    <location>
        <begin position="2"/>
        <end position="138"/>
    </location>
</feature>
<dbReference type="Proteomes" id="UP000676386">
    <property type="component" value="Unassembled WGS sequence"/>
</dbReference>
<comment type="caution">
    <text evidence="4">The sequence shown here is derived from an EMBL/GenBank/DDBJ whole genome shotgun (WGS) entry which is preliminary data.</text>
</comment>
<keyword evidence="5" id="KW-1185">Reference proteome</keyword>
<dbReference type="EMBL" id="JAGTXB010000023">
    <property type="protein sequence ID" value="MBS0031529.1"/>
    <property type="molecule type" value="Genomic_DNA"/>
</dbReference>
<reference evidence="4 5" key="1">
    <citation type="submission" date="2021-04" db="EMBL/GenBank/DDBJ databases">
        <title>Chitinophaga sp. nov., isolated from the rhizosphere soil.</title>
        <authorList>
            <person name="He S."/>
        </authorList>
    </citation>
    <scope>NUCLEOTIDE SEQUENCE [LARGE SCALE GENOMIC DNA]</scope>
    <source>
        <strain evidence="4 5">2R12</strain>
    </source>
</reference>
<dbReference type="RefSeq" id="WP_211976689.1">
    <property type="nucleotide sequence ID" value="NZ_CBFHAM010000089.1"/>
</dbReference>
<evidence type="ECO:0000313" key="4">
    <source>
        <dbReference type="EMBL" id="MBS0031529.1"/>
    </source>
</evidence>
<organism evidence="4 5">
    <name type="scientific">Chitinophaga hostae</name>
    <dbReference type="NCBI Taxonomy" id="2831022"/>
    <lineage>
        <taxon>Bacteria</taxon>
        <taxon>Pseudomonadati</taxon>
        <taxon>Bacteroidota</taxon>
        <taxon>Chitinophagia</taxon>
        <taxon>Chitinophagales</taxon>
        <taxon>Chitinophagaceae</taxon>
        <taxon>Chitinophaga</taxon>
    </lineage>
</organism>
<dbReference type="InterPro" id="IPR010488">
    <property type="entry name" value="Zeta_toxin_domain"/>
</dbReference>
<keyword evidence="1" id="KW-0547">Nucleotide-binding</keyword>
<evidence type="ECO:0000259" key="3">
    <source>
        <dbReference type="Pfam" id="PF06414"/>
    </source>
</evidence>
<evidence type="ECO:0000256" key="1">
    <source>
        <dbReference type="ARBA" id="ARBA00022741"/>
    </source>
</evidence>
<dbReference type="SUPFAM" id="SSF52540">
    <property type="entry name" value="P-loop containing nucleoside triphosphate hydrolases"/>
    <property type="match status" value="1"/>
</dbReference>
<accession>A0ABS5J8K0</accession>
<sequence length="233" mass="26209">MPNLYIIAGCNGAGKTTASFAILPEILDCREFVNADIIAADLSPLNPEHVALEAGRIMLQKIHFLIKEKVDFAFETTLATRSCVSLIKTAKTAGYTITLLYFWLNSPELAKIRVAKRVKEGGHSIPPDVIERRYYRVIMNLMNLYIPVCDNRMIVNNMEPIQEEIELGGKNGLKLLLNCYPGMQSSINLKRMGTKEKELRALSEKVMRGLKTGMFRPPFAAPLPYLSNIFFII</sequence>
<dbReference type="PANTHER" id="PTHR39206">
    <property type="entry name" value="SLL8004 PROTEIN"/>
    <property type="match status" value="1"/>
</dbReference>
<dbReference type="Gene3D" id="3.40.50.300">
    <property type="entry name" value="P-loop containing nucleotide triphosphate hydrolases"/>
    <property type="match status" value="1"/>
</dbReference>
<keyword evidence="2" id="KW-0067">ATP-binding</keyword>
<evidence type="ECO:0000313" key="5">
    <source>
        <dbReference type="Proteomes" id="UP000676386"/>
    </source>
</evidence>